<reference evidence="3 4" key="1">
    <citation type="submission" date="2018-02" db="EMBL/GenBank/DDBJ databases">
        <title>The genomes of Aspergillus section Nigri reveals drivers in fungal speciation.</title>
        <authorList>
            <consortium name="DOE Joint Genome Institute"/>
            <person name="Vesth T.C."/>
            <person name="Nybo J."/>
            <person name="Theobald S."/>
            <person name="Brandl J."/>
            <person name="Frisvad J.C."/>
            <person name="Nielsen K.F."/>
            <person name="Lyhne E.K."/>
            <person name="Kogle M.E."/>
            <person name="Kuo A."/>
            <person name="Riley R."/>
            <person name="Clum A."/>
            <person name="Nolan M."/>
            <person name="Lipzen A."/>
            <person name="Salamov A."/>
            <person name="Henrissat B."/>
            <person name="Wiebenga A."/>
            <person name="De vries R.P."/>
            <person name="Grigoriev I.V."/>
            <person name="Mortensen U.H."/>
            <person name="Andersen M.R."/>
            <person name="Baker S.E."/>
        </authorList>
    </citation>
    <scope>NUCLEOTIDE SEQUENCE [LARGE SCALE GENOMIC DNA]</scope>
    <source>
        <strain evidence="3 4">CBS 101889</strain>
    </source>
</reference>
<sequence>MSATARTSQGQTPCSKCRGDRLRPTCTRCKEKGWICKPIRRKSPFRQGSTAGLDASFSGNQVWVSSAPKRWRPLFRQEQISDGLEGPTCHAGQGAYSEANGGLLFSPDTSVAAWAQSGSSSFGSPKTRMSDNNVQCEVETGVLATERGTLMERSTSWRLPGYNRPIDAFSLTAGHGFGEVAHPEALHQEPTKLPSSLTRPGKSQRGHSNESPRHLDPEKSLREACLLRYYIEEISPWFDHCDHLRHFRLEVPRRARHCSTIRNAVFAVSARHLVRLPRYRTPHGILYHGQLIRDMEDATAVEYTLRCIPDLVKFPESTDPVNQENIMVAAVILRQYEEMDEDMEDDGLLGDTAAHNRVNFLAITQTIIESMMSHRLEQSLATASYWIAVRQEVYYALTRERAPIMQFQLEDWRTASVANNFIMLASEVTKWFWEDQSVDEWERLSLREQELASAYRSDLAPILERRAEKLQGQIFPAIWYSSEDQVTASQHLELSRMILTAENPHLKHSTRATQRRTESQVRAIVLKICGIALNHMDCKPALVNGVIAVTLYGEYFTEPEERDALVREIINRAQDLNAWPMQKRHERLKQRWRLMDGEEI</sequence>
<dbReference type="AlphaFoldDB" id="A0A395HRM0"/>
<dbReference type="PANTHER" id="PTHR37534">
    <property type="entry name" value="TRANSCRIPTIONAL ACTIVATOR PROTEIN UGA3"/>
    <property type="match status" value="1"/>
</dbReference>
<dbReference type="EMBL" id="KZ824297">
    <property type="protein sequence ID" value="RAL10139.1"/>
    <property type="molecule type" value="Genomic_DNA"/>
</dbReference>
<keyword evidence="1" id="KW-0539">Nucleus</keyword>
<evidence type="ECO:0000256" key="2">
    <source>
        <dbReference type="SAM" id="MobiDB-lite"/>
    </source>
</evidence>
<evidence type="ECO:0000256" key="1">
    <source>
        <dbReference type="ARBA" id="ARBA00023242"/>
    </source>
</evidence>
<dbReference type="GO" id="GO:0045944">
    <property type="term" value="P:positive regulation of transcription by RNA polymerase II"/>
    <property type="evidence" value="ECO:0007669"/>
    <property type="project" value="TreeGrafter"/>
</dbReference>
<dbReference type="GeneID" id="37202059"/>
<feature type="region of interest" description="Disordered" evidence="2">
    <location>
        <begin position="185"/>
        <end position="217"/>
    </location>
</feature>
<dbReference type="RefSeq" id="XP_025549293.1">
    <property type="nucleotide sequence ID" value="XM_025697770.1"/>
</dbReference>
<evidence type="ECO:0008006" key="5">
    <source>
        <dbReference type="Google" id="ProtNLM"/>
    </source>
</evidence>
<dbReference type="GO" id="GO:0003700">
    <property type="term" value="F:DNA-binding transcription factor activity"/>
    <property type="evidence" value="ECO:0007669"/>
    <property type="project" value="TreeGrafter"/>
</dbReference>
<dbReference type="STRING" id="1450537.A0A395HRM0"/>
<protein>
    <recommendedName>
        <fullName evidence="5">Zn(2)-C6 fungal-type domain-containing protein</fullName>
    </recommendedName>
</protein>
<dbReference type="PANTHER" id="PTHR37534:SF2">
    <property type="entry name" value="N-ACETYLTRANSFERASE DOMAIN-CONTAINING PROTEIN"/>
    <property type="match status" value="1"/>
</dbReference>
<feature type="compositionally biased region" description="Basic and acidic residues" evidence="2">
    <location>
        <begin position="207"/>
        <end position="217"/>
    </location>
</feature>
<dbReference type="Proteomes" id="UP000248961">
    <property type="component" value="Unassembled WGS sequence"/>
</dbReference>
<name>A0A395HRM0_ASPHC</name>
<dbReference type="GO" id="GO:0005634">
    <property type="term" value="C:nucleus"/>
    <property type="evidence" value="ECO:0007669"/>
    <property type="project" value="TreeGrafter"/>
</dbReference>
<dbReference type="GO" id="GO:0000976">
    <property type="term" value="F:transcription cis-regulatory region binding"/>
    <property type="evidence" value="ECO:0007669"/>
    <property type="project" value="TreeGrafter"/>
</dbReference>
<keyword evidence="4" id="KW-1185">Reference proteome</keyword>
<proteinExistence type="predicted"/>
<dbReference type="OrthoDB" id="4525710at2759"/>
<organism evidence="3 4">
    <name type="scientific">Aspergillus homomorphus (strain CBS 101889)</name>
    <dbReference type="NCBI Taxonomy" id="1450537"/>
    <lineage>
        <taxon>Eukaryota</taxon>
        <taxon>Fungi</taxon>
        <taxon>Dikarya</taxon>
        <taxon>Ascomycota</taxon>
        <taxon>Pezizomycotina</taxon>
        <taxon>Eurotiomycetes</taxon>
        <taxon>Eurotiomycetidae</taxon>
        <taxon>Eurotiales</taxon>
        <taxon>Aspergillaceae</taxon>
        <taxon>Aspergillus</taxon>
        <taxon>Aspergillus subgen. Circumdati</taxon>
    </lineage>
</organism>
<accession>A0A395HRM0</accession>
<evidence type="ECO:0000313" key="4">
    <source>
        <dbReference type="Proteomes" id="UP000248961"/>
    </source>
</evidence>
<gene>
    <name evidence="3" type="ORF">BO97DRAFT_436213</name>
</gene>
<dbReference type="VEuPathDB" id="FungiDB:BO97DRAFT_436213"/>
<evidence type="ECO:0000313" key="3">
    <source>
        <dbReference type="EMBL" id="RAL10139.1"/>
    </source>
</evidence>